<sequence length="387" mass="44443">MSKNIVLLGASLESDNRGVNALGIGALTLLKYNYKSINPNIITLGPQEKTVEKYIWVDNNKLLVKIHYFNSKTLYFASLTSYRSPSTNKLINIINESDLFYDINEGDSFSDIYGFKRILRHFADANLVLKLNKELVFLPQTIGPFNTLIGKILSKQILSRLNKIYVRDEKFVHNLNQLGLKFTKTIDMAVYMSPSKVDFKVPANTIGLNVNGLMFYNSYKSMEGKYNYYKMFIKELIDSFICEGFSIILIPHTYNQIRPNREDDLEAIKDLKNTVYSQNNNVLYFDKDYDAQQIKYIISQTIFFAGSRMHSCIAALSRSVPTVGLAYSYKFSGTFNMFSCGDHVLNLVNLKKEEIPDFIKKIHAIFNNRADTKSKLLETNNRELLKL</sequence>
<dbReference type="EMBL" id="JAGGJQ010000001">
    <property type="protein sequence ID" value="MBP1838706.1"/>
    <property type="molecule type" value="Genomic_DNA"/>
</dbReference>
<reference evidence="2" key="1">
    <citation type="submission" date="2021-03" db="EMBL/GenBank/DDBJ databases">
        <title>Genomic Encyclopedia of Type Strains, Phase IV (KMG-IV): sequencing the most valuable type-strain genomes for metagenomic binning, comparative biology and taxonomic classification.</title>
        <authorList>
            <person name="Goeker M."/>
        </authorList>
    </citation>
    <scope>NUCLEOTIDE SEQUENCE</scope>
    <source>
        <strain evidence="2">DSM 15523</strain>
        <strain evidence="3 5">DSM 16476</strain>
    </source>
</reference>
<dbReference type="InterPro" id="IPR007345">
    <property type="entry name" value="Polysacch_pyruvyl_Trfase"/>
</dbReference>
<dbReference type="Proteomes" id="UP001138672">
    <property type="component" value="Unassembled WGS sequence"/>
</dbReference>
<proteinExistence type="predicted"/>
<dbReference type="GO" id="GO:0016740">
    <property type="term" value="F:transferase activity"/>
    <property type="evidence" value="ECO:0007669"/>
    <property type="project" value="UniProtKB-KW"/>
</dbReference>
<dbReference type="Pfam" id="PF04230">
    <property type="entry name" value="PS_pyruv_trans"/>
    <property type="match status" value="1"/>
</dbReference>
<keyword evidence="2" id="KW-0808">Transferase</keyword>
<accession>A0A9X0YI07</accession>
<protein>
    <submittedName>
        <fullName evidence="2">Polysaccharide pyruvyl transferase WcaK-like protein</fullName>
    </submittedName>
</protein>
<dbReference type="OrthoDB" id="6058856at2"/>
<dbReference type="RefSeq" id="WP_057778946.1">
    <property type="nucleotide sequence ID" value="NZ_JAGGJQ010000001.1"/>
</dbReference>
<name>A0A9X0YI07_9FLAO</name>
<feature type="domain" description="Polysaccharide pyruvyl transferase" evidence="1">
    <location>
        <begin position="16"/>
        <end position="329"/>
    </location>
</feature>
<evidence type="ECO:0000313" key="3">
    <source>
        <dbReference type="EMBL" id="MDQ0335206.1"/>
    </source>
</evidence>
<dbReference type="PANTHER" id="PTHR36836">
    <property type="entry name" value="COLANIC ACID BIOSYNTHESIS PROTEIN WCAK"/>
    <property type="match status" value="1"/>
</dbReference>
<keyword evidence="5" id="KW-1185">Reference proteome</keyword>
<dbReference type="PANTHER" id="PTHR36836:SF1">
    <property type="entry name" value="COLANIC ACID BIOSYNTHESIS PROTEIN WCAK"/>
    <property type="match status" value="1"/>
</dbReference>
<organism evidence="2 4">
    <name type="scientific">Formosa algae</name>
    <dbReference type="NCBI Taxonomy" id="225843"/>
    <lineage>
        <taxon>Bacteria</taxon>
        <taxon>Pseudomonadati</taxon>
        <taxon>Bacteroidota</taxon>
        <taxon>Flavobacteriia</taxon>
        <taxon>Flavobacteriales</taxon>
        <taxon>Flavobacteriaceae</taxon>
        <taxon>Formosa</taxon>
    </lineage>
</organism>
<dbReference type="AlphaFoldDB" id="A0A9X0YI07"/>
<evidence type="ECO:0000313" key="2">
    <source>
        <dbReference type="EMBL" id="MBP1838706.1"/>
    </source>
</evidence>
<evidence type="ECO:0000313" key="5">
    <source>
        <dbReference type="Proteomes" id="UP001231587"/>
    </source>
</evidence>
<evidence type="ECO:0000259" key="1">
    <source>
        <dbReference type="Pfam" id="PF04230"/>
    </source>
</evidence>
<evidence type="ECO:0000313" key="4">
    <source>
        <dbReference type="Proteomes" id="UP001138672"/>
    </source>
</evidence>
<dbReference type="EMBL" id="JAUSUU010000004">
    <property type="protein sequence ID" value="MDQ0335206.1"/>
    <property type="molecule type" value="Genomic_DNA"/>
</dbReference>
<comment type="caution">
    <text evidence="2">The sequence shown here is derived from an EMBL/GenBank/DDBJ whole genome shotgun (WGS) entry which is preliminary data.</text>
</comment>
<dbReference type="Proteomes" id="UP001231587">
    <property type="component" value="Unassembled WGS sequence"/>
</dbReference>
<gene>
    <name evidence="2" type="ORF">J2Z56_000602</name>
    <name evidence="3" type="ORF">J2Z57_001652</name>
</gene>